<sequence length="102" mass="11438">MDESSKVSPKTLLSFTGNPLTLSRDKKRSKENPSITPSNSNQKFHAYSATVSRTVNPFNSKGPKTRLLVGTSYFTRSLNPLMARRLARKKLELDAHKEGILF</sequence>
<proteinExistence type="predicted"/>
<accession>A0AAV4SRL4</accession>
<keyword evidence="3" id="KW-1185">Reference proteome</keyword>
<dbReference type="EMBL" id="BPLQ01008352">
    <property type="protein sequence ID" value="GIY36720.1"/>
    <property type="molecule type" value="Genomic_DNA"/>
</dbReference>
<evidence type="ECO:0000313" key="3">
    <source>
        <dbReference type="Proteomes" id="UP001054837"/>
    </source>
</evidence>
<feature type="compositionally biased region" description="Polar residues" evidence="1">
    <location>
        <begin position="1"/>
        <end position="21"/>
    </location>
</feature>
<feature type="compositionally biased region" description="Polar residues" evidence="1">
    <location>
        <begin position="32"/>
        <end position="45"/>
    </location>
</feature>
<reference evidence="2 3" key="1">
    <citation type="submission" date="2021-06" db="EMBL/GenBank/DDBJ databases">
        <title>Caerostris darwini draft genome.</title>
        <authorList>
            <person name="Kono N."/>
            <person name="Arakawa K."/>
        </authorList>
    </citation>
    <scope>NUCLEOTIDE SEQUENCE [LARGE SCALE GENOMIC DNA]</scope>
</reference>
<gene>
    <name evidence="2" type="ORF">CDAR_204971</name>
</gene>
<name>A0AAV4SRL4_9ARAC</name>
<feature type="region of interest" description="Disordered" evidence="1">
    <location>
        <begin position="1"/>
        <end position="45"/>
    </location>
</feature>
<evidence type="ECO:0000256" key="1">
    <source>
        <dbReference type="SAM" id="MobiDB-lite"/>
    </source>
</evidence>
<dbReference type="Proteomes" id="UP001054837">
    <property type="component" value="Unassembled WGS sequence"/>
</dbReference>
<protein>
    <submittedName>
        <fullName evidence="2">Uncharacterized protein</fullName>
    </submittedName>
</protein>
<evidence type="ECO:0000313" key="2">
    <source>
        <dbReference type="EMBL" id="GIY36720.1"/>
    </source>
</evidence>
<dbReference type="AlphaFoldDB" id="A0AAV4SRL4"/>
<organism evidence="2 3">
    <name type="scientific">Caerostris darwini</name>
    <dbReference type="NCBI Taxonomy" id="1538125"/>
    <lineage>
        <taxon>Eukaryota</taxon>
        <taxon>Metazoa</taxon>
        <taxon>Ecdysozoa</taxon>
        <taxon>Arthropoda</taxon>
        <taxon>Chelicerata</taxon>
        <taxon>Arachnida</taxon>
        <taxon>Araneae</taxon>
        <taxon>Araneomorphae</taxon>
        <taxon>Entelegynae</taxon>
        <taxon>Araneoidea</taxon>
        <taxon>Araneidae</taxon>
        <taxon>Caerostris</taxon>
    </lineage>
</organism>
<comment type="caution">
    <text evidence="2">The sequence shown here is derived from an EMBL/GenBank/DDBJ whole genome shotgun (WGS) entry which is preliminary data.</text>
</comment>